<proteinExistence type="predicted"/>
<dbReference type="SUPFAM" id="SSF46689">
    <property type="entry name" value="Homeodomain-like"/>
    <property type="match status" value="1"/>
</dbReference>
<dbReference type="Pfam" id="PF12833">
    <property type="entry name" value="HTH_18"/>
    <property type="match status" value="1"/>
</dbReference>
<evidence type="ECO:0000259" key="4">
    <source>
        <dbReference type="PROSITE" id="PS01124"/>
    </source>
</evidence>
<dbReference type="KEGG" id="req:REQ_16340"/>
<dbReference type="Gene3D" id="1.10.10.60">
    <property type="entry name" value="Homeodomain-like"/>
    <property type="match status" value="1"/>
</dbReference>
<keyword evidence="1" id="KW-0805">Transcription regulation</keyword>
<protein>
    <submittedName>
        <fullName evidence="5">AraC family transcriptional regulator</fullName>
    </submittedName>
</protein>
<dbReference type="RefSeq" id="WP_013415543.1">
    <property type="nucleotide sequence ID" value="NC_014659.1"/>
</dbReference>
<organism evidence="5">
    <name type="scientific">Rhodococcus hoagii (strain 103S)</name>
    <name type="common">Rhodococcus equi</name>
    <dbReference type="NCBI Taxonomy" id="685727"/>
    <lineage>
        <taxon>Bacteria</taxon>
        <taxon>Bacillati</taxon>
        <taxon>Actinomycetota</taxon>
        <taxon>Actinomycetes</taxon>
        <taxon>Mycobacteriales</taxon>
        <taxon>Nocardiaceae</taxon>
        <taxon>Prescottella</taxon>
    </lineage>
</organism>
<dbReference type="Proteomes" id="UP001154400">
    <property type="component" value="Chromosome"/>
</dbReference>
<dbReference type="PANTHER" id="PTHR46796">
    <property type="entry name" value="HTH-TYPE TRANSCRIPTIONAL ACTIVATOR RHAS-RELATED"/>
    <property type="match status" value="1"/>
</dbReference>
<dbReference type="EMBL" id="FN563149">
    <property type="protein sequence ID" value="CBH47711.1"/>
    <property type="molecule type" value="Genomic_DNA"/>
</dbReference>
<dbReference type="InterPro" id="IPR050204">
    <property type="entry name" value="AraC_XylS_family_regulators"/>
</dbReference>
<evidence type="ECO:0000313" key="6">
    <source>
        <dbReference type="Proteomes" id="UP000006892"/>
    </source>
</evidence>
<dbReference type="SMART" id="SM00342">
    <property type="entry name" value="HTH_ARAC"/>
    <property type="match status" value="1"/>
</dbReference>
<keyword evidence="3" id="KW-0804">Transcription</keyword>
<dbReference type="GO" id="GO:0043565">
    <property type="term" value="F:sequence-specific DNA binding"/>
    <property type="evidence" value="ECO:0007669"/>
    <property type="project" value="InterPro"/>
</dbReference>
<sequence length="265" mass="28473">MDLRQAGHAAGIGVVSVSTHSGPERVHRAVPTLTTRLVVSLDAPIEVRYDGRTTHDHAVLTGLMRPGVPTSATVLRPQQPTVYVELTASALQRLTGMPPSELDAGGVSADAVLPWLEPLRQELANRPAHQREAVLRGRLLERLSGGRGPGSEDAFRTLALIDAHNGTMSADELARAAHLSPRRLRDVMGQALGVTPKFASRVARLGAAVNRAGAGAASWADVATASGYHDQSHLVRDFRDLMDTTPTAWLDEEGRNLQGWRRPQP</sequence>
<dbReference type="PROSITE" id="PS01124">
    <property type="entry name" value="HTH_ARAC_FAMILY_2"/>
    <property type="match status" value="1"/>
</dbReference>
<gene>
    <name evidence="5" type="ordered locus">REQ_16340</name>
</gene>
<reference evidence="5" key="1">
    <citation type="journal article" date="2010" name="PLoS Genet.">
        <title>The genome of a pathogenic rhodococcus: cooptive virulence underpinned by key gene acquisitions.</title>
        <authorList>
            <person name="Letek M."/>
            <person name="Gonzalez P."/>
            <person name="Macarthur I."/>
            <person name="Rodriguez H."/>
            <person name="Freeman T.C."/>
            <person name="Valero-Rello A."/>
            <person name="Blanco M."/>
            <person name="Buckley T."/>
            <person name="Cherevach I."/>
            <person name="Fahey R."/>
            <person name="Hapeshi A."/>
            <person name="Holdstock J."/>
            <person name="Leadon D."/>
            <person name="Navas J."/>
            <person name="Ocampo A."/>
            <person name="Quail M.A."/>
            <person name="Sanders M."/>
            <person name="Scortti M.M."/>
            <person name="Prescott J.F."/>
            <person name="Fogarty U."/>
            <person name="Meijer W.G."/>
            <person name="Parkhill J."/>
            <person name="Bentley S.D."/>
            <person name="Vazquez-Boland J.A."/>
        </authorList>
    </citation>
    <scope>NUCLEOTIDE SEQUENCE [LARGE SCALE GENOMIC DNA]</scope>
    <source>
        <strain evidence="5 6">103S</strain>
    </source>
</reference>
<dbReference type="GO" id="GO:0003700">
    <property type="term" value="F:DNA-binding transcription factor activity"/>
    <property type="evidence" value="ECO:0007669"/>
    <property type="project" value="InterPro"/>
</dbReference>
<evidence type="ECO:0000313" key="5">
    <source>
        <dbReference type="EMBL" id="CBH47711.1"/>
    </source>
</evidence>
<dbReference type="PANTHER" id="PTHR46796:SF15">
    <property type="entry name" value="BLL1074 PROTEIN"/>
    <property type="match status" value="1"/>
</dbReference>
<dbReference type="InterPro" id="IPR018060">
    <property type="entry name" value="HTH_AraC"/>
</dbReference>
<evidence type="ECO:0000256" key="3">
    <source>
        <dbReference type="ARBA" id="ARBA00023163"/>
    </source>
</evidence>
<dbReference type="InterPro" id="IPR009057">
    <property type="entry name" value="Homeodomain-like_sf"/>
</dbReference>
<evidence type="ECO:0000256" key="1">
    <source>
        <dbReference type="ARBA" id="ARBA00023015"/>
    </source>
</evidence>
<dbReference type="AlphaFoldDB" id="A0A3S5Y5G0"/>
<keyword evidence="2" id="KW-0238">DNA-binding</keyword>
<feature type="domain" description="HTH araC/xylS-type" evidence="4">
    <location>
        <begin position="155"/>
        <end position="252"/>
    </location>
</feature>
<evidence type="ECO:0000256" key="2">
    <source>
        <dbReference type="ARBA" id="ARBA00023125"/>
    </source>
</evidence>
<accession>A0A3S5Y5G0</accession>
<name>A0A3S5Y5G0_RHOH1</name>